<dbReference type="GO" id="GO:0016881">
    <property type="term" value="F:acid-amino acid ligase activity"/>
    <property type="evidence" value="ECO:0007669"/>
    <property type="project" value="TreeGrafter"/>
</dbReference>
<evidence type="ECO:0000256" key="3">
    <source>
        <dbReference type="SAM" id="Phobius"/>
    </source>
</evidence>
<dbReference type="GO" id="GO:0005737">
    <property type="term" value="C:cytoplasm"/>
    <property type="evidence" value="ECO:0007669"/>
    <property type="project" value="TreeGrafter"/>
</dbReference>
<keyword evidence="7" id="KW-1185">Reference proteome</keyword>
<organism evidence="6 7">
    <name type="scientific">Marchantia polymorpha subsp. ruderalis</name>
    <dbReference type="NCBI Taxonomy" id="1480154"/>
    <lineage>
        <taxon>Eukaryota</taxon>
        <taxon>Viridiplantae</taxon>
        <taxon>Streptophyta</taxon>
        <taxon>Embryophyta</taxon>
        <taxon>Marchantiophyta</taxon>
        <taxon>Marchantiopsida</taxon>
        <taxon>Marchantiidae</taxon>
        <taxon>Marchantiales</taxon>
        <taxon>Marchantiaceae</taxon>
        <taxon>Marchantia</taxon>
    </lineage>
</organism>
<comment type="caution">
    <text evidence="6">The sequence shown here is derived from an EMBL/GenBank/DDBJ whole genome shotgun (WGS) entry which is preliminary data.</text>
</comment>
<accession>A0A176W0I5</accession>
<keyword evidence="3" id="KW-1133">Transmembrane helix</keyword>
<dbReference type="InterPro" id="IPR055378">
    <property type="entry name" value="GH3_C"/>
</dbReference>
<name>A0A176W0I5_MARPO</name>
<dbReference type="Pfam" id="PF03321">
    <property type="entry name" value="GH3"/>
    <property type="match status" value="1"/>
</dbReference>
<comment type="similarity">
    <text evidence="1">Belongs to the IAA-amido conjugating enzyme family.</text>
</comment>
<evidence type="ECO:0000256" key="2">
    <source>
        <dbReference type="SAM" id="MobiDB-lite"/>
    </source>
</evidence>
<feature type="domain" description="GH3 middle" evidence="4">
    <location>
        <begin position="450"/>
        <end position="525"/>
    </location>
</feature>
<dbReference type="PANTHER" id="PTHR31901:SF9">
    <property type="entry name" value="GH3 DOMAIN-CONTAINING PROTEIN"/>
    <property type="match status" value="1"/>
</dbReference>
<sequence length="720" mass="79990">MSSAAAADGQAVPCCWEPQNFQPSSHRVEGSRASRENPVRFDARKLGLIAQLLSCAALLVLLGAIILASWNLQGCWLSVLRLKQSKSEKSRLGLKLQQLVGGRVQPQPQLIINCHEQRSKKEGGAAAAATAGARESAEAKLQDKALGDKTVCGGANMDSKLEQLDDVVMQQQQQQQQQDEESPLFEEWREREKRHLEYLERVTSNPAEEQVKFLERILQKNANTAFLQQCKLNGATDVETFRQRVPLNEYDTLRPYIERIIAGDSAQLLSADPVIEIQSSSGTTSGDPKLYPVTEEEKSLRALIWTLTRPVLNRIIPGLHKGKCMFFYYIPPTVEVIGELPRLTSPHAVIEASTLDEAYYCHLILGLVQREEAEAIRKVCRGGWDGAIRRLWPNAVVLDTICTGTMEAYTPTLNYYSDGLPVICTQLYASTEGYFGLNMSPACHPDEIYYTLLPTMAYYEFIPASDDTRKDSLDHEILDLASVELGQEYEILVTTVSGLYRYRVGDVLKVMGFYNKTPMMQFMRRRNTVLSIDTDKTDEKELNLCVTRGMKLLESLGLRLHDFTSLSDVDSSPGHYVIFMELVSSDSASGLISTDLLEQCCELMDGGMNSIYLKHRANENIGPLELRIVKPGTFDALAELAYCRGSSPAQYKTPRGLSLLKHAAQLGILNSHVVQNAFSRIAPPLPHPIGSSLPAAHRTFTGRVPSTPPEMLPSPKALPT</sequence>
<keyword evidence="3" id="KW-0812">Transmembrane</keyword>
<reference evidence="6" key="1">
    <citation type="submission" date="2016-03" db="EMBL/GenBank/DDBJ databases">
        <title>Mechanisms controlling the formation of the plant cell surface in tip-growing cells are functionally conserved among land plants.</title>
        <authorList>
            <person name="Honkanen S."/>
            <person name="Jones V.A."/>
            <person name="Morieri G."/>
            <person name="Champion C."/>
            <person name="Hetherington A.J."/>
            <person name="Kelly S."/>
            <person name="Saint-Marcoux D."/>
            <person name="Proust H."/>
            <person name="Prescott H."/>
            <person name="Dolan L."/>
        </authorList>
    </citation>
    <scope>NUCLEOTIDE SEQUENCE [LARGE SCALE GENOMIC DNA]</scope>
    <source>
        <tissue evidence="6">Whole gametophyte</tissue>
    </source>
</reference>
<evidence type="ECO:0000313" key="6">
    <source>
        <dbReference type="EMBL" id="OAE26580.1"/>
    </source>
</evidence>
<proteinExistence type="inferred from homology"/>
<dbReference type="AlphaFoldDB" id="A0A176W0I5"/>
<dbReference type="PANTHER" id="PTHR31901">
    <property type="entry name" value="GH3 DOMAIN-CONTAINING PROTEIN"/>
    <property type="match status" value="1"/>
</dbReference>
<dbReference type="InterPro" id="IPR004993">
    <property type="entry name" value="GH3"/>
</dbReference>
<evidence type="ECO:0000259" key="5">
    <source>
        <dbReference type="Pfam" id="PF23572"/>
    </source>
</evidence>
<feature type="transmembrane region" description="Helical" evidence="3">
    <location>
        <begin position="48"/>
        <end position="70"/>
    </location>
</feature>
<dbReference type="Proteomes" id="UP000077202">
    <property type="component" value="Unassembled WGS sequence"/>
</dbReference>
<evidence type="ECO:0000259" key="4">
    <source>
        <dbReference type="Pfam" id="PF23571"/>
    </source>
</evidence>
<dbReference type="EMBL" id="LVLJ01002146">
    <property type="protein sequence ID" value="OAE26580.1"/>
    <property type="molecule type" value="Genomic_DNA"/>
</dbReference>
<gene>
    <name evidence="6" type="ORF">AXG93_4542s1010</name>
</gene>
<dbReference type="Pfam" id="PF23572">
    <property type="entry name" value="GH3_C"/>
    <property type="match status" value="1"/>
</dbReference>
<protein>
    <submittedName>
        <fullName evidence="6">Uncharacterized protein</fullName>
    </submittedName>
</protein>
<feature type="region of interest" description="Disordered" evidence="2">
    <location>
        <begin position="700"/>
        <end position="720"/>
    </location>
</feature>
<evidence type="ECO:0000313" key="7">
    <source>
        <dbReference type="Proteomes" id="UP000077202"/>
    </source>
</evidence>
<evidence type="ECO:0000256" key="1">
    <source>
        <dbReference type="ARBA" id="ARBA00008068"/>
    </source>
</evidence>
<feature type="domain" description="GH3 C-terminal" evidence="5">
    <location>
        <begin position="547"/>
        <end position="655"/>
    </location>
</feature>
<feature type="compositionally biased region" description="Pro residues" evidence="2">
    <location>
        <begin position="706"/>
        <end position="720"/>
    </location>
</feature>
<keyword evidence="3" id="KW-0472">Membrane</keyword>
<dbReference type="InterPro" id="IPR055377">
    <property type="entry name" value="GH3_M"/>
</dbReference>
<dbReference type="Pfam" id="PF23571">
    <property type="entry name" value="GH3_M"/>
    <property type="match status" value="1"/>
</dbReference>